<keyword evidence="4" id="KW-1185">Reference proteome</keyword>
<dbReference type="Gene3D" id="1.20.1600.10">
    <property type="entry name" value="Outer membrane efflux proteins (OEP)"/>
    <property type="match status" value="1"/>
</dbReference>
<dbReference type="SUPFAM" id="SSF56954">
    <property type="entry name" value="Outer membrane efflux proteins (OEP)"/>
    <property type="match status" value="1"/>
</dbReference>
<feature type="coiled-coil region" evidence="2">
    <location>
        <begin position="386"/>
        <end position="413"/>
    </location>
</feature>
<evidence type="ECO:0008006" key="5">
    <source>
        <dbReference type="Google" id="ProtNLM"/>
    </source>
</evidence>
<dbReference type="InterPro" id="IPR010131">
    <property type="entry name" value="MdtP/NodT-like"/>
</dbReference>
<reference evidence="4" key="1">
    <citation type="journal article" date="2019" name="Int. J. Syst. Evol. Microbiol.">
        <title>The Global Catalogue of Microorganisms (GCM) 10K type strain sequencing project: providing services to taxonomists for standard genome sequencing and annotation.</title>
        <authorList>
            <consortium name="The Broad Institute Genomics Platform"/>
            <consortium name="The Broad Institute Genome Sequencing Center for Infectious Disease"/>
            <person name="Wu L."/>
            <person name="Ma J."/>
        </authorList>
    </citation>
    <scope>NUCLEOTIDE SEQUENCE [LARGE SCALE GENOMIC DNA]</scope>
    <source>
        <strain evidence="4">JCM 14370</strain>
    </source>
</reference>
<evidence type="ECO:0000313" key="3">
    <source>
        <dbReference type="EMBL" id="GGJ46578.1"/>
    </source>
</evidence>
<evidence type="ECO:0000256" key="2">
    <source>
        <dbReference type="SAM" id="Coils"/>
    </source>
</evidence>
<sequence length="429" mass="46363">MIHKIKRLAGWKLLLGAGLISLGLGMGQAQSWTQELLKHPSVLSASLQLRAAQAQLNALQSPVTLVGGGGYQNTDYVDGMPGFKDSAGWDATLTASFQLFPYGDAADQISKAEMGVKQAQLGFRVALSRAETQVLVAAHQLQLALLGKQLAQQGEQLALKSLEGTKLRASKGGTSPAELRTAESAYQEAQEQVRSADGNVRLAELNLSSWVGSAQVQLPENLKYPVPTLSAEQQNALFALEQTRIQVEALKRQFLPTFNARYTYQANANSNLTFSLDSSTLQPALTYKYDSTTDTKVLNSQLVLGLKFTLTPTLGEALSAADAQLAAAEATVKNAALTREVQEASLKMRHEQALRQLALKIQAVSNAALSLSEAQKREELGLSSPLETLKANLDLHQAQLAEQQARLDVLQKVLDAYQFYALPPIEVNP</sequence>
<dbReference type="Proteomes" id="UP000632222">
    <property type="component" value="Unassembled WGS sequence"/>
</dbReference>
<dbReference type="Pfam" id="PF02321">
    <property type="entry name" value="OEP"/>
    <property type="match status" value="1"/>
</dbReference>
<comment type="caution">
    <text evidence="3">The sequence shown here is derived from an EMBL/GenBank/DDBJ whole genome shotgun (WGS) entry which is preliminary data.</text>
</comment>
<accession>A0ABQ2D5C5</accession>
<dbReference type="EMBL" id="BMOD01000016">
    <property type="protein sequence ID" value="GGJ46578.1"/>
    <property type="molecule type" value="Genomic_DNA"/>
</dbReference>
<protein>
    <recommendedName>
        <fullName evidence="5">Transporter</fullName>
    </recommendedName>
</protein>
<comment type="similarity">
    <text evidence="1">Belongs to the outer membrane factor (OMF) (TC 1.B.17) family.</text>
</comment>
<organism evidence="3 4">
    <name type="scientific">Deinococcus roseus</name>
    <dbReference type="NCBI Taxonomy" id="392414"/>
    <lineage>
        <taxon>Bacteria</taxon>
        <taxon>Thermotogati</taxon>
        <taxon>Deinococcota</taxon>
        <taxon>Deinococci</taxon>
        <taxon>Deinococcales</taxon>
        <taxon>Deinococcaceae</taxon>
        <taxon>Deinococcus</taxon>
    </lineage>
</organism>
<gene>
    <name evidence="3" type="ORF">GCM10008938_35920</name>
</gene>
<proteinExistence type="inferred from homology"/>
<dbReference type="PANTHER" id="PTHR30203">
    <property type="entry name" value="OUTER MEMBRANE CATION EFFLUX PROTEIN"/>
    <property type="match status" value="1"/>
</dbReference>
<keyword evidence="2" id="KW-0175">Coiled coil</keyword>
<feature type="coiled-coil region" evidence="2">
    <location>
        <begin position="320"/>
        <end position="347"/>
    </location>
</feature>
<feature type="coiled-coil region" evidence="2">
    <location>
        <begin position="179"/>
        <end position="206"/>
    </location>
</feature>
<evidence type="ECO:0000256" key="1">
    <source>
        <dbReference type="ARBA" id="ARBA00007613"/>
    </source>
</evidence>
<dbReference type="RefSeq" id="WP_189004958.1">
    <property type="nucleotide sequence ID" value="NZ_BMOD01000016.1"/>
</dbReference>
<name>A0ABQ2D5C5_9DEIO</name>
<evidence type="ECO:0000313" key="4">
    <source>
        <dbReference type="Proteomes" id="UP000632222"/>
    </source>
</evidence>
<dbReference type="PANTHER" id="PTHR30203:SF30">
    <property type="entry name" value="OUTER MEMBRANE PROTEIN-RELATED"/>
    <property type="match status" value="1"/>
</dbReference>
<dbReference type="InterPro" id="IPR003423">
    <property type="entry name" value="OMP_efflux"/>
</dbReference>